<evidence type="ECO:0000256" key="1">
    <source>
        <dbReference type="ARBA" id="ARBA00004496"/>
    </source>
</evidence>
<dbReference type="PANTHER" id="PTHR15952:SF11">
    <property type="entry name" value="EXPORTIN-T"/>
    <property type="match status" value="1"/>
</dbReference>
<evidence type="ECO:0000256" key="6">
    <source>
        <dbReference type="ARBA" id="ARBA00023242"/>
    </source>
</evidence>
<evidence type="ECO:0000256" key="2">
    <source>
        <dbReference type="ARBA" id="ARBA00018928"/>
    </source>
</evidence>
<keyword evidence="4 9" id="KW-0820">tRNA-binding</keyword>
<keyword evidence="9" id="KW-0813">Transport</keyword>
<organism evidence="12 13">
    <name type="scientific">Monoraphidium neglectum</name>
    <dbReference type="NCBI Taxonomy" id="145388"/>
    <lineage>
        <taxon>Eukaryota</taxon>
        <taxon>Viridiplantae</taxon>
        <taxon>Chlorophyta</taxon>
        <taxon>core chlorophytes</taxon>
        <taxon>Chlorophyceae</taxon>
        <taxon>CS clade</taxon>
        <taxon>Sphaeropleales</taxon>
        <taxon>Selenastraceae</taxon>
        <taxon>Monoraphidium</taxon>
    </lineage>
</organism>
<protein>
    <recommendedName>
        <fullName evidence="2 9">Exportin-T</fullName>
    </recommendedName>
    <alternativeName>
        <fullName evidence="7 9">Exportin(tRNA)</fullName>
    </alternativeName>
    <alternativeName>
        <fullName evidence="8 9">tRNA exportin</fullName>
    </alternativeName>
</protein>
<dbReference type="GO" id="GO:0005643">
    <property type="term" value="C:nuclear pore"/>
    <property type="evidence" value="ECO:0007669"/>
    <property type="project" value="TreeGrafter"/>
</dbReference>
<keyword evidence="6 9" id="KW-0539">Nucleus</keyword>
<feature type="domain" description="Exportin-1/Importin-beta-like" evidence="11">
    <location>
        <begin position="105"/>
        <end position="255"/>
    </location>
</feature>
<dbReference type="GO" id="GO:0000049">
    <property type="term" value="F:tRNA binding"/>
    <property type="evidence" value="ECO:0007669"/>
    <property type="project" value="UniProtKB-UniRule"/>
</dbReference>
<keyword evidence="10" id="KW-0812">Transmembrane</keyword>
<name>A0A0D2KJN1_9CHLO</name>
<dbReference type="Gene3D" id="1.25.10.10">
    <property type="entry name" value="Leucine-rich Repeat Variant"/>
    <property type="match status" value="1"/>
</dbReference>
<dbReference type="GeneID" id="25729225"/>
<reference evidence="12 13" key="1">
    <citation type="journal article" date="2013" name="BMC Genomics">
        <title>Reconstruction of the lipid metabolism for the microalga Monoraphidium neglectum from its genome sequence reveals characteristics suitable for biofuel production.</title>
        <authorList>
            <person name="Bogen C."/>
            <person name="Al-Dilaimi A."/>
            <person name="Albersmeier A."/>
            <person name="Wichmann J."/>
            <person name="Grundmann M."/>
            <person name="Rupp O."/>
            <person name="Lauersen K.J."/>
            <person name="Blifernez-Klassen O."/>
            <person name="Kalinowski J."/>
            <person name="Goesmann A."/>
            <person name="Mussgnug J.H."/>
            <person name="Kruse O."/>
        </authorList>
    </citation>
    <scope>NUCLEOTIDE SEQUENCE [LARGE SCALE GENOMIC DNA]</scope>
    <source>
        <strain evidence="12 13">SAG 48.87</strain>
    </source>
</reference>
<evidence type="ECO:0000256" key="8">
    <source>
        <dbReference type="ARBA" id="ARBA00032199"/>
    </source>
</evidence>
<dbReference type="InterPro" id="IPR013598">
    <property type="entry name" value="Exportin-1/Importin-b-like"/>
</dbReference>
<proteinExistence type="inferred from homology"/>
<gene>
    <name evidence="12" type="ORF">MNEG_11915</name>
</gene>
<keyword evidence="3 9" id="KW-0963">Cytoplasm</keyword>
<accession>A0A0D2KJN1</accession>
<dbReference type="STRING" id="145388.A0A0D2KJN1"/>
<dbReference type="InterPro" id="IPR040017">
    <property type="entry name" value="XPOT"/>
</dbReference>
<dbReference type="Proteomes" id="UP000054498">
    <property type="component" value="Unassembled WGS sequence"/>
</dbReference>
<dbReference type="SUPFAM" id="SSF48371">
    <property type="entry name" value="ARM repeat"/>
    <property type="match status" value="1"/>
</dbReference>
<dbReference type="GO" id="GO:0005737">
    <property type="term" value="C:cytoplasm"/>
    <property type="evidence" value="ECO:0007669"/>
    <property type="project" value="UniProtKB-SubCell"/>
</dbReference>
<dbReference type="EMBL" id="KK103185">
    <property type="protein sequence ID" value="KIY96048.1"/>
    <property type="molecule type" value="Genomic_DNA"/>
</dbReference>
<evidence type="ECO:0000256" key="5">
    <source>
        <dbReference type="ARBA" id="ARBA00022884"/>
    </source>
</evidence>
<dbReference type="GO" id="GO:0071528">
    <property type="term" value="P:tRNA re-export from nucleus"/>
    <property type="evidence" value="ECO:0007669"/>
    <property type="project" value="UniProtKB-UniRule"/>
</dbReference>
<dbReference type="InterPro" id="IPR011989">
    <property type="entry name" value="ARM-like"/>
</dbReference>
<keyword evidence="13" id="KW-1185">Reference proteome</keyword>
<dbReference type="GO" id="GO:0031267">
    <property type="term" value="F:small GTPase binding"/>
    <property type="evidence" value="ECO:0007669"/>
    <property type="project" value="InterPro"/>
</dbReference>
<evidence type="ECO:0000256" key="3">
    <source>
        <dbReference type="ARBA" id="ARBA00022490"/>
    </source>
</evidence>
<comment type="similarity">
    <text evidence="9">Belongs to the exportin family.</text>
</comment>
<evidence type="ECO:0000313" key="12">
    <source>
        <dbReference type="EMBL" id="KIY96048.1"/>
    </source>
</evidence>
<dbReference type="AlphaFoldDB" id="A0A0D2KJN1"/>
<feature type="transmembrane region" description="Helical" evidence="10">
    <location>
        <begin position="385"/>
        <end position="409"/>
    </location>
</feature>
<dbReference type="KEGG" id="mng:MNEG_11915"/>
<keyword evidence="10" id="KW-1133">Transmembrane helix</keyword>
<evidence type="ECO:0000256" key="7">
    <source>
        <dbReference type="ARBA" id="ARBA00029784"/>
    </source>
</evidence>
<dbReference type="GO" id="GO:0016363">
    <property type="term" value="C:nuclear matrix"/>
    <property type="evidence" value="ECO:0007669"/>
    <property type="project" value="TreeGrafter"/>
</dbReference>
<dbReference type="RefSeq" id="XP_013895068.1">
    <property type="nucleotide sequence ID" value="XM_014039614.1"/>
</dbReference>
<evidence type="ECO:0000313" key="13">
    <source>
        <dbReference type="Proteomes" id="UP000054498"/>
    </source>
</evidence>
<evidence type="ECO:0000259" key="11">
    <source>
        <dbReference type="Pfam" id="PF08389"/>
    </source>
</evidence>
<keyword evidence="10" id="KW-0472">Membrane</keyword>
<keyword evidence="5 9" id="KW-0694">RNA-binding</keyword>
<dbReference type="Pfam" id="PF08389">
    <property type="entry name" value="Xpo1"/>
    <property type="match status" value="1"/>
</dbReference>
<evidence type="ECO:0000256" key="4">
    <source>
        <dbReference type="ARBA" id="ARBA00022555"/>
    </source>
</evidence>
<dbReference type="InterPro" id="IPR016024">
    <property type="entry name" value="ARM-type_fold"/>
</dbReference>
<dbReference type="PANTHER" id="PTHR15952">
    <property type="entry name" value="EXPORTIN-T/LOS1"/>
    <property type="match status" value="1"/>
</dbReference>
<comment type="function">
    <text evidence="9">tRNA nucleus export receptor which facilitates tRNA translocation across the nuclear pore complex.</text>
</comment>
<dbReference type="OrthoDB" id="26399at2759"/>
<evidence type="ECO:0000256" key="9">
    <source>
        <dbReference type="RuleBase" id="RU366037"/>
    </source>
</evidence>
<evidence type="ECO:0000256" key="10">
    <source>
        <dbReference type="SAM" id="Phobius"/>
    </source>
</evidence>
<sequence length="431" mass="46474">MFTTNDAESAIQIVFSGGLADGELRERATAYLNSLKASQEGWKFCVERFSPTAFPEVKFWCLQTLHEVVRAYYLQMDAQSQSTIKGALLTWLQRDCTVESAGALPPFLRNKLAQVLVSIVQLEYPAVWPTFFRDLISAAHQGPGLADMLCRVMVAVDEDIISLDIPRREEAKLSMHVKDSMRDRCIGDVAEAWYQLALAHRAARPQLAAFVLATAARYIHWIDIGLVANDRFMPLLLELMESPHSALRAAATDCVIEVVSKRMEPAAKVQLVASLKIVPACASWSRTLAAAVAAAASADGGGGAGGGGGGEGAAAAAMLEDEELISKVAKLLATMAGEVMDALKRVENSVISMQAVGFEVDDEAGSEATAVVDAASRLLEQLTPAVLQAFACGLEAVAMPLVPFINAYVARLKMLARRCWQRTPEARPTHA</sequence>
<comment type="subcellular location">
    <subcellularLocation>
        <location evidence="1 9">Cytoplasm</location>
    </subcellularLocation>
    <subcellularLocation>
        <location evidence="9">Nucleus</location>
    </subcellularLocation>
    <text evidence="9">Shuttles between the nucleus and the cytoplasm.</text>
</comment>